<organism evidence="1 2">
    <name type="scientific">Heterorhabditis bacteriophora</name>
    <name type="common">Entomopathogenic nematode worm</name>
    <dbReference type="NCBI Taxonomy" id="37862"/>
    <lineage>
        <taxon>Eukaryota</taxon>
        <taxon>Metazoa</taxon>
        <taxon>Ecdysozoa</taxon>
        <taxon>Nematoda</taxon>
        <taxon>Chromadorea</taxon>
        <taxon>Rhabditida</taxon>
        <taxon>Rhabditina</taxon>
        <taxon>Rhabditomorpha</taxon>
        <taxon>Strongyloidea</taxon>
        <taxon>Heterorhabditidae</taxon>
        <taxon>Heterorhabditis</taxon>
    </lineage>
</organism>
<keyword evidence="1" id="KW-1185">Reference proteome</keyword>
<proteinExistence type="predicted"/>
<protein>
    <submittedName>
        <fullName evidence="2">Mediator of RNA polymerase II transcription subunit 23</fullName>
    </submittedName>
</protein>
<evidence type="ECO:0000313" key="1">
    <source>
        <dbReference type="Proteomes" id="UP000095283"/>
    </source>
</evidence>
<dbReference type="WBParaSite" id="Hba_13597">
    <property type="protein sequence ID" value="Hba_13597"/>
    <property type="gene ID" value="Hba_13597"/>
</dbReference>
<dbReference type="AlphaFoldDB" id="A0A1I7X7K0"/>
<name>A0A1I7X7K0_HETBA</name>
<dbReference type="Proteomes" id="UP000095283">
    <property type="component" value="Unplaced"/>
</dbReference>
<evidence type="ECO:0000313" key="2">
    <source>
        <dbReference type="WBParaSite" id="Hba_13597"/>
    </source>
</evidence>
<sequence>MGNVVVGTQQRCTADSIYRRLEQMVHELFSVIVSVIQNSRTYDKSNQMNKQHVNLWESLEVNVEVTIFVVDAIFCKSPLMKYPLDRLQFIQLF</sequence>
<accession>A0A1I7X7K0</accession>
<reference evidence="2" key="1">
    <citation type="submission" date="2016-11" db="UniProtKB">
        <authorList>
            <consortium name="WormBaseParasite"/>
        </authorList>
    </citation>
    <scope>IDENTIFICATION</scope>
</reference>